<evidence type="ECO:0000313" key="1">
    <source>
        <dbReference type="EMBL" id="PYI32088.1"/>
    </source>
</evidence>
<organism evidence="1 2">
    <name type="scientific">Aspergillus indologenus CBS 114.80</name>
    <dbReference type="NCBI Taxonomy" id="1450541"/>
    <lineage>
        <taxon>Eukaryota</taxon>
        <taxon>Fungi</taxon>
        <taxon>Dikarya</taxon>
        <taxon>Ascomycota</taxon>
        <taxon>Pezizomycotina</taxon>
        <taxon>Eurotiomycetes</taxon>
        <taxon>Eurotiomycetidae</taxon>
        <taxon>Eurotiales</taxon>
        <taxon>Aspergillaceae</taxon>
        <taxon>Aspergillus</taxon>
        <taxon>Aspergillus subgen. Circumdati</taxon>
    </lineage>
</organism>
<name>A0A2V5I5S1_9EURO</name>
<dbReference type="Proteomes" id="UP000248817">
    <property type="component" value="Unassembled WGS sequence"/>
</dbReference>
<accession>A0A2V5I5S1</accession>
<evidence type="ECO:0000313" key="2">
    <source>
        <dbReference type="Proteomes" id="UP000248817"/>
    </source>
</evidence>
<reference evidence="1 2" key="1">
    <citation type="submission" date="2018-02" db="EMBL/GenBank/DDBJ databases">
        <title>The genomes of Aspergillus section Nigri reveals drivers in fungal speciation.</title>
        <authorList>
            <consortium name="DOE Joint Genome Institute"/>
            <person name="Vesth T.C."/>
            <person name="Nybo J."/>
            <person name="Theobald S."/>
            <person name="Brandl J."/>
            <person name="Frisvad J.C."/>
            <person name="Nielsen K.F."/>
            <person name="Lyhne E.K."/>
            <person name="Kogle M.E."/>
            <person name="Kuo A."/>
            <person name="Riley R."/>
            <person name="Clum A."/>
            <person name="Nolan M."/>
            <person name="Lipzen A."/>
            <person name="Salamov A."/>
            <person name="Henrissat B."/>
            <person name="Wiebenga A."/>
            <person name="De vries R.P."/>
            <person name="Grigoriev I.V."/>
            <person name="Mortensen U.H."/>
            <person name="Andersen M.R."/>
            <person name="Baker S.E."/>
        </authorList>
    </citation>
    <scope>NUCLEOTIDE SEQUENCE [LARGE SCALE GENOMIC DNA]</scope>
    <source>
        <strain evidence="1 2">CBS 114.80</strain>
    </source>
</reference>
<gene>
    <name evidence="1" type="ORF">BP00DRAFT_415012</name>
</gene>
<proteinExistence type="predicted"/>
<dbReference type="EMBL" id="KZ825496">
    <property type="protein sequence ID" value="PYI32088.1"/>
    <property type="molecule type" value="Genomic_DNA"/>
</dbReference>
<sequence>MVIQSVIDISPGQAFTKLIGDSATTEEMIILPVQAKMQAPIHWNRPFSQHKIRTLTIPQHLRQHGMVGVRVPDDEPEIAPRPSQRVSSRLLPSGPRLLPHSTYRAIPLRLAGFFLSSGTQCSASSTFNSGTANETLTGLAYPNGVLAQQGNSSSQLSIRLKQALSRRLERQRVTRVFVGIRSRPYLGPSSPRSERHFRSLYRDSRYTGASLYAGANGGELNAYKEWPSLIYEAEVQDSVPLSSDRLSLLACGVGLCGQERVNRCFGGSCGRGLSLYS</sequence>
<dbReference type="AlphaFoldDB" id="A0A2V5I5S1"/>
<keyword evidence="2" id="KW-1185">Reference proteome</keyword>
<protein>
    <submittedName>
        <fullName evidence="1">Uncharacterized protein</fullName>
    </submittedName>
</protein>